<feature type="compositionally biased region" description="Acidic residues" evidence="1">
    <location>
        <begin position="437"/>
        <end position="453"/>
    </location>
</feature>
<gene>
    <name evidence="3" type="ORF">CYBJADRAFT_169317</name>
</gene>
<evidence type="ECO:0000313" key="4">
    <source>
        <dbReference type="Proteomes" id="UP000094389"/>
    </source>
</evidence>
<dbReference type="PANTHER" id="PTHR28221">
    <property type="entry name" value="RNA POLYMERASE I-SPECIFIC TRANSCRIPTION INITIATION FACTOR RRN6"/>
    <property type="match status" value="1"/>
</dbReference>
<keyword evidence="4" id="KW-1185">Reference proteome</keyword>
<dbReference type="GeneID" id="30990118"/>
<dbReference type="Proteomes" id="UP000094389">
    <property type="component" value="Unassembled WGS sequence"/>
</dbReference>
<feature type="compositionally biased region" description="Low complexity" evidence="1">
    <location>
        <begin position="746"/>
        <end position="756"/>
    </location>
</feature>
<evidence type="ECO:0000313" key="3">
    <source>
        <dbReference type="EMBL" id="ODV71459.1"/>
    </source>
</evidence>
<feature type="compositionally biased region" description="Acidic residues" evidence="1">
    <location>
        <begin position="695"/>
        <end position="710"/>
    </location>
</feature>
<dbReference type="InterPro" id="IPR019350">
    <property type="entry name" value="RNA_pol_I-sp_TIF_RRN6-like"/>
</dbReference>
<dbReference type="PANTHER" id="PTHR28221:SF2">
    <property type="entry name" value="RNA POLYMERASE I-SPECIFIC TRANSCRIPTION INITIATION FACTOR RRN6"/>
    <property type="match status" value="1"/>
</dbReference>
<dbReference type="GO" id="GO:0001163">
    <property type="term" value="F:RNA polymerase I transcription regulatory region sequence-specific DNA binding"/>
    <property type="evidence" value="ECO:0007669"/>
    <property type="project" value="TreeGrafter"/>
</dbReference>
<dbReference type="GO" id="GO:0042790">
    <property type="term" value="P:nucleolar large rRNA transcription by RNA polymerase I"/>
    <property type="evidence" value="ECO:0007669"/>
    <property type="project" value="TreeGrafter"/>
</dbReference>
<dbReference type="InterPro" id="IPR048535">
    <property type="entry name" value="RRN6_beta-prop"/>
</dbReference>
<accession>A0A1E4RW11</accession>
<reference evidence="3 4" key="1">
    <citation type="journal article" date="2016" name="Proc. Natl. Acad. Sci. U.S.A.">
        <title>Comparative genomics of biotechnologically important yeasts.</title>
        <authorList>
            <person name="Riley R."/>
            <person name="Haridas S."/>
            <person name="Wolfe K.H."/>
            <person name="Lopes M.R."/>
            <person name="Hittinger C.T."/>
            <person name="Goeker M."/>
            <person name="Salamov A.A."/>
            <person name="Wisecaver J.H."/>
            <person name="Long T.M."/>
            <person name="Calvey C.H."/>
            <person name="Aerts A.L."/>
            <person name="Barry K.W."/>
            <person name="Choi C."/>
            <person name="Clum A."/>
            <person name="Coughlan A.Y."/>
            <person name="Deshpande S."/>
            <person name="Douglass A.P."/>
            <person name="Hanson S.J."/>
            <person name="Klenk H.-P."/>
            <person name="LaButti K.M."/>
            <person name="Lapidus A."/>
            <person name="Lindquist E.A."/>
            <person name="Lipzen A.M."/>
            <person name="Meier-Kolthoff J.P."/>
            <person name="Ohm R.A."/>
            <person name="Otillar R.P."/>
            <person name="Pangilinan J.L."/>
            <person name="Peng Y."/>
            <person name="Rokas A."/>
            <person name="Rosa C.A."/>
            <person name="Scheuner C."/>
            <person name="Sibirny A.A."/>
            <person name="Slot J.C."/>
            <person name="Stielow J.B."/>
            <person name="Sun H."/>
            <person name="Kurtzman C.P."/>
            <person name="Blackwell M."/>
            <person name="Grigoriev I.V."/>
            <person name="Jeffries T.W."/>
        </authorList>
    </citation>
    <scope>NUCLEOTIDE SEQUENCE [LARGE SCALE GENOMIC DNA]</scope>
    <source>
        <strain evidence="4">ATCC 18201 / CBS 1600 / BCRC 20928 / JCM 3617 / NBRC 0987 / NRRL Y-1542</strain>
    </source>
</reference>
<proteinExistence type="predicted"/>
<dbReference type="GO" id="GO:0001179">
    <property type="term" value="F:RNA polymerase I general transcription initiation factor binding"/>
    <property type="evidence" value="ECO:0007669"/>
    <property type="project" value="TreeGrafter"/>
</dbReference>
<dbReference type="STRING" id="983966.A0A1E4RW11"/>
<dbReference type="OMA" id="PAFTLMQ"/>
<dbReference type="GO" id="GO:0070860">
    <property type="term" value="C:RNA polymerase I core factor complex"/>
    <property type="evidence" value="ECO:0007669"/>
    <property type="project" value="TreeGrafter"/>
</dbReference>
<feature type="region of interest" description="Disordered" evidence="1">
    <location>
        <begin position="437"/>
        <end position="469"/>
    </location>
</feature>
<dbReference type="OrthoDB" id="3980871at2759"/>
<feature type="compositionally biased region" description="Basic residues" evidence="1">
    <location>
        <begin position="757"/>
        <end position="767"/>
    </location>
</feature>
<organism evidence="3 4">
    <name type="scientific">Cyberlindnera jadinii (strain ATCC 18201 / CBS 1600 / BCRC 20928 / JCM 3617 / NBRC 0987 / NRRL Y-1542)</name>
    <name type="common">Torula yeast</name>
    <name type="synonym">Candida utilis</name>
    <dbReference type="NCBI Taxonomy" id="983966"/>
    <lineage>
        <taxon>Eukaryota</taxon>
        <taxon>Fungi</taxon>
        <taxon>Dikarya</taxon>
        <taxon>Ascomycota</taxon>
        <taxon>Saccharomycotina</taxon>
        <taxon>Saccharomycetes</taxon>
        <taxon>Phaffomycetales</taxon>
        <taxon>Phaffomycetaceae</taxon>
        <taxon>Cyberlindnera</taxon>
    </lineage>
</organism>
<evidence type="ECO:0000259" key="2">
    <source>
        <dbReference type="Pfam" id="PF10214"/>
    </source>
</evidence>
<feature type="domain" description="RRN6 beta-propeller" evidence="2">
    <location>
        <begin position="104"/>
        <end position="419"/>
    </location>
</feature>
<feature type="compositionally biased region" description="Polar residues" evidence="1">
    <location>
        <begin position="717"/>
        <end position="736"/>
    </location>
</feature>
<name>A0A1E4RW11_CYBJN</name>
<sequence length="767" mass="86248">MFPSKKGLGVQLSHGINGPSNFLSQYNPENPWVFARERDSGYGLKTVPNSSVRLSKAQLVGTCKARDGGKDALYKAVMLEVPSDLLHSLENDPQDFSKCDAVYDPSIGRMLDFGYIKAAFKQKRVPIVAYTGGASGDYLVVQSVTDLKQDVMVNGEAISMELPTLKGGAMLQFECSIKQVETFKSDPVFKIPQKSIMVRTSLGCSIVDVKITKDGGISLIRAFDITAECLGEEIAHVVNNPFDSGTVGIIGVKGKWAIYRRTKARMVPFKEGCAFVPDELSSFKRISWGFNEDTLLLIGRSYVKLVNLRRDECQDIITCNGWSEMREYSRWRTSNRYGMLLTSRELIWVDVEGDSFKRVLSWKHCLNPDDPSLRMSLQSYDDVQYVFVHSEMTPLVVVFQFKLDNGFPKSIKDPFIYKVESHEMIHDFVLQPLFEDEGDEDESADDGDSEPADNGDSGPDNEGHSNSTTAKPQGLWFALYKFSKDLELTRVILSSENTTVLNGITPPPMLKQAKETITKARSHEMGGWERKATIKRSRDSLPALFSDVEPVSENDEDDEQVFLKFANSFDIDKLRHSQPSSLRDGSELCGFSDLEEFDNMMEQLVEQCKLKGIQHVPLPQLFQCLVEDSNETNFKDIQSRMTAIWPQETICHEVTRDLALTLSIFHSEEHEDELANATYSTLDKETRELVAGWDSPDEEHEAEPVEEDEFVDHIPALSSQPAIVSSQTQAHSQFARSSLKRPGAFSQKSQSSQSTQRKQKKRKKGFA</sequence>
<dbReference type="Pfam" id="PF10214">
    <property type="entry name" value="Rrn6_beta-prop"/>
    <property type="match status" value="1"/>
</dbReference>
<dbReference type="EMBL" id="KV453940">
    <property type="protein sequence ID" value="ODV71459.1"/>
    <property type="molecule type" value="Genomic_DNA"/>
</dbReference>
<protein>
    <recommendedName>
        <fullName evidence="2">RRN6 beta-propeller domain-containing protein</fullName>
    </recommendedName>
</protein>
<dbReference type="AlphaFoldDB" id="A0A1E4RW11"/>
<evidence type="ECO:0000256" key="1">
    <source>
        <dbReference type="SAM" id="MobiDB-lite"/>
    </source>
</evidence>
<feature type="region of interest" description="Disordered" evidence="1">
    <location>
        <begin position="694"/>
        <end position="767"/>
    </location>
</feature>
<dbReference type="RefSeq" id="XP_020068498.1">
    <property type="nucleotide sequence ID" value="XM_020215722.1"/>
</dbReference>